<dbReference type="AlphaFoldDB" id="A0A098ED13"/>
<dbReference type="Gene3D" id="3.40.50.10390">
    <property type="entry name" value="Gingipain r, domain 1"/>
    <property type="match status" value="1"/>
</dbReference>
<sequence>MKAIITNKEILQEKFKDNFLEIENKLKEYCKVFNGKLFYTNKTKPDEIRNVFDKAEKEGINSFVIVGGDDVIPFFKLKNPVSGDGDEIVYSDNPYASKDNDYFIPERSLGRIPDGNNAEFLINVLDNFIGIKKDKRKGKFGCTAFEWIKASKEVYKAVNGRTLKISPPIKSNTIETKWLNKKKFFYFNLHGSEETKYWYGQKGENYPVAFSPENLNDVNCSNAVIFSEACYGANIINKCLNEAISLKFLERKAICVVASTKIAYGPSEPPSTDADLLGKLFFEEIINKESFGIALMKAKQNFVVESSKKGYLDITEKKTVIEFVLYGDPDLTI</sequence>
<evidence type="ECO:0008006" key="2">
    <source>
        <dbReference type="Google" id="ProtNLM"/>
    </source>
</evidence>
<dbReference type="InterPro" id="IPR029031">
    <property type="entry name" value="Gingipain_N_sf"/>
</dbReference>
<organism evidence="1">
    <name type="scientific">groundwater metagenome</name>
    <dbReference type="NCBI Taxonomy" id="717931"/>
    <lineage>
        <taxon>unclassified sequences</taxon>
        <taxon>metagenomes</taxon>
        <taxon>ecological metagenomes</taxon>
    </lineage>
</organism>
<protein>
    <recommendedName>
        <fullName evidence="2">Gingipain domain-containing protein</fullName>
    </recommendedName>
</protein>
<name>A0A098ED13_9ZZZZ</name>
<dbReference type="Gene3D" id="3.40.50.1460">
    <property type="match status" value="1"/>
</dbReference>
<reference evidence="1" key="1">
    <citation type="submission" date="2014-09" db="EMBL/GenBank/DDBJ databases">
        <authorList>
            <person name="Probst J Alexander"/>
        </authorList>
    </citation>
    <scope>NUCLEOTIDE SEQUENCE</scope>
</reference>
<gene>
    <name evidence="1" type="ORF">MSIBF_A620006</name>
</gene>
<evidence type="ECO:0000313" key="1">
    <source>
        <dbReference type="EMBL" id="CEG13872.1"/>
    </source>
</evidence>
<proteinExistence type="predicted"/>
<accession>A0A098ED13</accession>
<dbReference type="EMBL" id="CCXY01000427">
    <property type="protein sequence ID" value="CEG13872.1"/>
    <property type="molecule type" value="Genomic_DNA"/>
</dbReference>